<evidence type="ECO:0000256" key="6">
    <source>
        <dbReference type="ARBA" id="ARBA00023125"/>
    </source>
</evidence>
<evidence type="ECO:0000313" key="11">
    <source>
        <dbReference type="Proteomes" id="UP000694864"/>
    </source>
</evidence>
<name>A0ABM0UCV4_CAMSA</name>
<gene>
    <name evidence="12 13" type="primary">LOC104722773</name>
</gene>
<dbReference type="Pfam" id="PF01429">
    <property type="entry name" value="MBD"/>
    <property type="match status" value="1"/>
</dbReference>
<evidence type="ECO:0000256" key="7">
    <source>
        <dbReference type="ARBA" id="ARBA00023163"/>
    </source>
</evidence>
<evidence type="ECO:0000313" key="12">
    <source>
        <dbReference type="RefSeq" id="XP_010439296.1"/>
    </source>
</evidence>
<keyword evidence="4" id="KW-0862">Zinc</keyword>
<dbReference type="PROSITE" id="PS50982">
    <property type="entry name" value="MBD"/>
    <property type="match status" value="1"/>
</dbReference>
<dbReference type="RefSeq" id="XP_010439297.1">
    <property type="nucleotide sequence ID" value="XM_010440995.2"/>
</dbReference>
<dbReference type="PANTHER" id="PTHR12396">
    <property type="entry name" value="METHYL-CPG BINDING PROTEIN, MBD"/>
    <property type="match status" value="1"/>
</dbReference>
<dbReference type="InterPro" id="IPR016177">
    <property type="entry name" value="DNA-bd_dom_sf"/>
</dbReference>
<reference evidence="12 13" key="3">
    <citation type="submission" date="2025-05" db="UniProtKB">
        <authorList>
            <consortium name="RefSeq"/>
        </authorList>
    </citation>
    <scope>IDENTIFICATION</scope>
    <source>
        <tissue evidence="12 13">Leaf</tissue>
    </source>
</reference>
<dbReference type="InterPro" id="IPR011124">
    <property type="entry name" value="Znf_CW"/>
</dbReference>
<keyword evidence="8" id="KW-0539">Nucleus</keyword>
<comment type="subcellular location">
    <subcellularLocation>
        <location evidence="1">Nucleus</location>
    </subcellularLocation>
</comment>
<evidence type="ECO:0000259" key="9">
    <source>
        <dbReference type="PROSITE" id="PS50982"/>
    </source>
</evidence>
<evidence type="ECO:0000256" key="5">
    <source>
        <dbReference type="ARBA" id="ARBA00023015"/>
    </source>
</evidence>
<proteinExistence type="predicted"/>
<keyword evidence="7" id="KW-0804">Transcription</keyword>
<organism evidence="11 12">
    <name type="scientific">Camelina sativa</name>
    <name type="common">False flax</name>
    <name type="synonym">Myagrum sativum</name>
    <dbReference type="NCBI Taxonomy" id="90675"/>
    <lineage>
        <taxon>Eukaryota</taxon>
        <taxon>Viridiplantae</taxon>
        <taxon>Streptophyta</taxon>
        <taxon>Embryophyta</taxon>
        <taxon>Tracheophyta</taxon>
        <taxon>Spermatophyta</taxon>
        <taxon>Magnoliopsida</taxon>
        <taxon>eudicotyledons</taxon>
        <taxon>Gunneridae</taxon>
        <taxon>Pentapetalae</taxon>
        <taxon>rosids</taxon>
        <taxon>malvids</taxon>
        <taxon>Brassicales</taxon>
        <taxon>Brassicaceae</taxon>
        <taxon>Camelineae</taxon>
        <taxon>Camelina</taxon>
    </lineage>
</organism>
<protein>
    <submittedName>
        <fullName evidence="12 13">Methyl-CpG-binding domain-containing protein 1</fullName>
    </submittedName>
</protein>
<dbReference type="SUPFAM" id="SSF54171">
    <property type="entry name" value="DNA-binding domain"/>
    <property type="match status" value="1"/>
</dbReference>
<reference evidence="11" key="2">
    <citation type="journal article" date="2014" name="Nat. Commun.">
        <title>The emerging biofuel crop Camelina sativa retains a highly undifferentiated hexaploid genome structure.</title>
        <authorList>
            <person name="Kagale S."/>
            <person name="Koh C."/>
            <person name="Nixon J."/>
            <person name="Bollina V."/>
            <person name="Clarke W.E."/>
            <person name="Tuteja R."/>
            <person name="Spillane C."/>
            <person name="Robinson S.J."/>
            <person name="Links M.G."/>
            <person name="Clarke C."/>
            <person name="Higgins E.E."/>
            <person name="Huebert T."/>
            <person name="Sharpe A.G."/>
            <person name="Parkin I.A."/>
        </authorList>
    </citation>
    <scope>NUCLEOTIDE SEQUENCE [LARGE SCALE GENOMIC DNA]</scope>
    <source>
        <strain evidence="11">r\DH55</strain>
    </source>
</reference>
<dbReference type="RefSeq" id="XP_010439296.1">
    <property type="nucleotide sequence ID" value="XM_010440994.2"/>
</dbReference>
<feature type="domain" description="CW-type" evidence="10">
    <location>
        <begin position="20"/>
        <end position="75"/>
    </location>
</feature>
<dbReference type="PANTHER" id="PTHR12396:SF10">
    <property type="entry name" value="METHYL-CPG-BINDING DOMAIN-CONTAINING PROTEIN 1-RELATED"/>
    <property type="match status" value="1"/>
</dbReference>
<evidence type="ECO:0000256" key="4">
    <source>
        <dbReference type="ARBA" id="ARBA00022833"/>
    </source>
</evidence>
<dbReference type="InterPro" id="IPR001739">
    <property type="entry name" value="Methyl_CpG_DNA-bd"/>
</dbReference>
<reference evidence="11" key="1">
    <citation type="journal article" date="1997" name="Nucleic Acids Res.">
        <title>tRNAscan-SE: a program for improved detection of transfer RNA genes in genomic sequence.</title>
        <authorList>
            <person name="Lowe T.M."/>
            <person name="Eddy S.R."/>
        </authorList>
    </citation>
    <scope>NUCLEOTIDE SEQUENCE [LARGE SCALE GENOMIC DNA]</scope>
    <source>
        <strain evidence="11">r\DH55</strain>
    </source>
</reference>
<dbReference type="Pfam" id="PF07496">
    <property type="entry name" value="zf-CW"/>
    <property type="match status" value="1"/>
</dbReference>
<evidence type="ECO:0000256" key="3">
    <source>
        <dbReference type="ARBA" id="ARBA00022771"/>
    </source>
</evidence>
<keyword evidence="11" id="KW-1185">Reference proteome</keyword>
<dbReference type="PROSITE" id="PS51050">
    <property type="entry name" value="ZF_CW"/>
    <property type="match status" value="1"/>
</dbReference>
<dbReference type="GeneID" id="104722773"/>
<sequence>MDARSADSTTLESKANTSSEMDIDIFAVQCEECYKWRQINTLEDYEYIRRKLRDDEFVCERIEGMTCKDAEELKYDSSKAWAIDKPGLLETPRGFERNVVMRTDYSGTDVYYITSIGKKLETHAEVAAFIEANPDYSNAPLGDFDFTAPLVMEDTVPSVDVETLEPSKEND</sequence>
<dbReference type="Proteomes" id="UP000694864">
    <property type="component" value="Chromosome 11"/>
</dbReference>
<accession>A0ABM0UCV4</accession>
<dbReference type="SMART" id="SM00391">
    <property type="entry name" value="MBD"/>
    <property type="match status" value="1"/>
</dbReference>
<evidence type="ECO:0000256" key="1">
    <source>
        <dbReference type="ARBA" id="ARBA00004123"/>
    </source>
</evidence>
<evidence type="ECO:0000313" key="13">
    <source>
        <dbReference type="RefSeq" id="XP_010439297.1"/>
    </source>
</evidence>
<evidence type="ECO:0000256" key="2">
    <source>
        <dbReference type="ARBA" id="ARBA00022723"/>
    </source>
</evidence>
<keyword evidence="5" id="KW-0805">Transcription regulation</keyword>
<evidence type="ECO:0000256" key="8">
    <source>
        <dbReference type="ARBA" id="ARBA00023242"/>
    </source>
</evidence>
<keyword evidence="2" id="KW-0479">Metal-binding</keyword>
<feature type="domain" description="MBD" evidence="9">
    <location>
        <begin position="81"/>
        <end position="151"/>
    </location>
</feature>
<keyword evidence="6" id="KW-0238">DNA-binding</keyword>
<keyword evidence="3" id="KW-0863">Zinc-finger</keyword>
<evidence type="ECO:0000259" key="10">
    <source>
        <dbReference type="PROSITE" id="PS51050"/>
    </source>
</evidence>
<dbReference type="Gene3D" id="3.30.890.10">
    <property type="entry name" value="Methyl-cpg-binding Protein 2, Chain A"/>
    <property type="match status" value="1"/>
</dbReference>